<dbReference type="PROSITE" id="PS01081">
    <property type="entry name" value="HTH_TETR_1"/>
    <property type="match status" value="1"/>
</dbReference>
<dbReference type="Proteomes" id="UP001597519">
    <property type="component" value="Unassembled WGS sequence"/>
</dbReference>
<evidence type="ECO:0000256" key="2">
    <source>
        <dbReference type="PROSITE-ProRule" id="PRU00335"/>
    </source>
</evidence>
<dbReference type="SUPFAM" id="SSF46689">
    <property type="entry name" value="Homeodomain-like"/>
    <property type="match status" value="1"/>
</dbReference>
<gene>
    <name evidence="4" type="ORF">ACFSX4_12345</name>
</gene>
<proteinExistence type="predicted"/>
<dbReference type="PROSITE" id="PS50977">
    <property type="entry name" value="HTH_TETR_2"/>
    <property type="match status" value="1"/>
</dbReference>
<evidence type="ECO:0000256" key="1">
    <source>
        <dbReference type="ARBA" id="ARBA00023125"/>
    </source>
</evidence>
<comment type="caution">
    <text evidence="4">The sequence shown here is derived from an EMBL/GenBank/DDBJ whole genome shotgun (WGS) entry which is preliminary data.</text>
</comment>
<dbReference type="InterPro" id="IPR050624">
    <property type="entry name" value="HTH-type_Tx_Regulator"/>
</dbReference>
<feature type="domain" description="HTH tetR-type" evidence="3">
    <location>
        <begin position="1"/>
        <end position="61"/>
    </location>
</feature>
<name>A0ABW5WWR3_9STAP</name>
<evidence type="ECO:0000313" key="4">
    <source>
        <dbReference type="EMBL" id="MFD2831256.1"/>
    </source>
</evidence>
<dbReference type="RefSeq" id="WP_377775293.1">
    <property type="nucleotide sequence ID" value="NZ_JBHUOQ010000004.1"/>
</dbReference>
<dbReference type="InterPro" id="IPR009057">
    <property type="entry name" value="Homeodomain-like_sf"/>
</dbReference>
<dbReference type="InterPro" id="IPR023772">
    <property type="entry name" value="DNA-bd_HTH_TetR-type_CS"/>
</dbReference>
<dbReference type="InterPro" id="IPR001647">
    <property type="entry name" value="HTH_TetR"/>
</dbReference>
<keyword evidence="1 2" id="KW-0238">DNA-binding</keyword>
<dbReference type="PANTHER" id="PTHR43479">
    <property type="entry name" value="ACREF/ENVCD OPERON REPRESSOR-RELATED"/>
    <property type="match status" value="1"/>
</dbReference>
<dbReference type="Gene3D" id="1.10.357.10">
    <property type="entry name" value="Tetracycline Repressor, domain 2"/>
    <property type="match status" value="1"/>
</dbReference>
<protein>
    <submittedName>
        <fullName evidence="4">TetR/AcrR family transcriptional regulator</fullName>
    </submittedName>
</protein>
<dbReference type="Pfam" id="PF00440">
    <property type="entry name" value="TetR_N"/>
    <property type="match status" value="1"/>
</dbReference>
<sequence>MDKREEIMQAAIHLFSEKGYASTSVQEIAHECKISKGTLYNFFDSKEALLIEVIQYNYKKMLRQAENLNLDDTLPKKEKLVQKIVVQFVGIRENKDYMHMLLSALPPHDNPEILLMMKRNQFTMMNWYKECLIEAYGSKVKPYIWDLALMLQGIMKEYATLIFRDQKDMSFEDVARFIVARFDTIVEGPADIKPVLTTEEMEEYISFKTEIKSRSPEEQMLDLLDELRRKAPGTEASLEHEEYVSAVNALEQELEKETPKLFLIKALFLYLNALDINRGLMKQLEKLLKAMKRL</sequence>
<dbReference type="PANTHER" id="PTHR43479:SF22">
    <property type="entry name" value="TRANSCRIPTIONAL REGULATOR, TETR FAMILY"/>
    <property type="match status" value="1"/>
</dbReference>
<feature type="DNA-binding region" description="H-T-H motif" evidence="2">
    <location>
        <begin position="24"/>
        <end position="43"/>
    </location>
</feature>
<dbReference type="EMBL" id="JBHUOQ010000004">
    <property type="protein sequence ID" value="MFD2831256.1"/>
    <property type="molecule type" value="Genomic_DNA"/>
</dbReference>
<accession>A0ABW5WWR3</accession>
<evidence type="ECO:0000313" key="5">
    <source>
        <dbReference type="Proteomes" id="UP001597519"/>
    </source>
</evidence>
<reference evidence="5" key="1">
    <citation type="journal article" date="2019" name="Int. J. Syst. Evol. Microbiol.">
        <title>The Global Catalogue of Microorganisms (GCM) 10K type strain sequencing project: providing services to taxonomists for standard genome sequencing and annotation.</title>
        <authorList>
            <consortium name="The Broad Institute Genomics Platform"/>
            <consortium name="The Broad Institute Genome Sequencing Center for Infectious Disease"/>
            <person name="Wu L."/>
            <person name="Ma J."/>
        </authorList>
    </citation>
    <scope>NUCLEOTIDE SEQUENCE [LARGE SCALE GENOMIC DNA]</scope>
    <source>
        <strain evidence="5">KCTC 33575</strain>
    </source>
</reference>
<keyword evidence="5" id="KW-1185">Reference proteome</keyword>
<evidence type="ECO:0000259" key="3">
    <source>
        <dbReference type="PROSITE" id="PS50977"/>
    </source>
</evidence>
<organism evidence="4 5">
    <name type="scientific">Corticicoccus populi</name>
    <dbReference type="NCBI Taxonomy" id="1812821"/>
    <lineage>
        <taxon>Bacteria</taxon>
        <taxon>Bacillati</taxon>
        <taxon>Bacillota</taxon>
        <taxon>Bacilli</taxon>
        <taxon>Bacillales</taxon>
        <taxon>Staphylococcaceae</taxon>
        <taxon>Corticicoccus</taxon>
    </lineage>
</organism>
<dbReference type="PRINTS" id="PR00455">
    <property type="entry name" value="HTHTETR"/>
</dbReference>